<proteinExistence type="inferred from homology"/>
<keyword evidence="3" id="KW-0675">Receptor</keyword>
<dbReference type="CDD" id="cd07012">
    <property type="entry name" value="PBP2_Bug_TTT"/>
    <property type="match status" value="1"/>
</dbReference>
<keyword evidence="4" id="KW-1185">Reference proteome</keyword>
<organism evidence="3 4">
    <name type="scientific">Advenella mimigardefordensis (strain DSM 17166 / LMG 22922 / DPN7)</name>
    <dbReference type="NCBI Taxonomy" id="1247726"/>
    <lineage>
        <taxon>Bacteria</taxon>
        <taxon>Pseudomonadati</taxon>
        <taxon>Pseudomonadota</taxon>
        <taxon>Betaproteobacteria</taxon>
        <taxon>Burkholderiales</taxon>
        <taxon>Alcaligenaceae</taxon>
    </lineage>
</organism>
<name>W0PEZ1_ADVMD</name>
<dbReference type="Gene3D" id="3.40.190.10">
    <property type="entry name" value="Periplasmic binding protein-like II"/>
    <property type="match status" value="1"/>
</dbReference>
<dbReference type="HOGENOM" id="CLU_045683_0_2_4"/>
<dbReference type="PATRIC" id="fig|1247726.3.peg.2242"/>
<keyword evidence="2" id="KW-0732">Signal</keyword>
<dbReference type="EMBL" id="CP003915">
    <property type="protein sequence ID" value="AHG64117.1"/>
    <property type="molecule type" value="Genomic_DNA"/>
</dbReference>
<dbReference type="PANTHER" id="PTHR42928:SF5">
    <property type="entry name" value="BLR1237 PROTEIN"/>
    <property type="match status" value="1"/>
</dbReference>
<feature type="signal peptide" evidence="2">
    <location>
        <begin position="1"/>
        <end position="25"/>
    </location>
</feature>
<dbReference type="SUPFAM" id="SSF53850">
    <property type="entry name" value="Periplasmic binding protein-like II"/>
    <property type="match status" value="1"/>
</dbReference>
<sequence>MLYKSIHSVFASFALAGLVTPVASATTFPVKPVKIVVNTGPGGLVDLSTRLIAEKMSEKLGQPVIVENRPGGATLIGTRAIKNAPADGYTLLSTAGTVTILPAVKRDPGYQINDFTGIGPILRSPLLMVTSGSGPYKTLADFVKRASTNPGKMSYASGGVGTTTQIGAALFIKQAGLDLLHIPYNGNGPAIPDVIAGRVDTIFEAYSSGAPQVKSGTLRALAVTSTVRLPNLPDVPTLQERGIKDFSYYLWTGMLAPKGTPQDVVSRLSEALHYALDSKELGERFRSDGAEPMLMQPIEFNQFLQQEASYFEKVVTELGIEKQ</sequence>
<evidence type="ECO:0000313" key="4">
    <source>
        <dbReference type="Proteomes" id="UP000019095"/>
    </source>
</evidence>
<comment type="similarity">
    <text evidence="1">Belongs to the UPF0065 (bug) family.</text>
</comment>
<feature type="chain" id="PRO_5004792897" evidence="2">
    <location>
        <begin position="26"/>
        <end position="323"/>
    </location>
</feature>
<evidence type="ECO:0000313" key="3">
    <source>
        <dbReference type="EMBL" id="AHG64117.1"/>
    </source>
</evidence>
<dbReference type="PANTHER" id="PTHR42928">
    <property type="entry name" value="TRICARBOXYLATE-BINDING PROTEIN"/>
    <property type="match status" value="1"/>
</dbReference>
<protein>
    <submittedName>
        <fullName evidence="3">Putative Bug-like extracytoplasmic solute binding receptor, TTT family</fullName>
    </submittedName>
</protein>
<dbReference type="InterPro" id="IPR042100">
    <property type="entry name" value="Bug_dom1"/>
</dbReference>
<dbReference type="STRING" id="1247726.MIM_c20380"/>
<reference evidence="3 4" key="1">
    <citation type="journal article" date="2014" name="Microbiology">
        <title>Unravelling the complete genome sequence of Advenella mimigardefordensis strain DPN7T and novel insights in the catabolism of the xenobiotic polythioester precursor 3,3'-dithiodipropionate.</title>
        <authorList>
            <person name="Wubbeler J.H."/>
            <person name="Hiessl S."/>
            <person name="Schuldes J."/>
            <person name="Thurmer A."/>
            <person name="Daniel R."/>
            <person name="Steinbuchel A."/>
        </authorList>
    </citation>
    <scope>NUCLEOTIDE SEQUENCE [LARGE SCALE GENOMIC DNA]</scope>
    <source>
        <strain evidence="4">DSM 17166 / LMG 22922 / DPN7</strain>
    </source>
</reference>
<dbReference type="Gene3D" id="3.40.190.150">
    <property type="entry name" value="Bordetella uptake gene, domain 1"/>
    <property type="match status" value="1"/>
</dbReference>
<dbReference type="KEGG" id="amim:MIM_c20380"/>
<dbReference type="PIRSF" id="PIRSF017082">
    <property type="entry name" value="YflP"/>
    <property type="match status" value="1"/>
</dbReference>
<dbReference type="Pfam" id="PF03401">
    <property type="entry name" value="TctC"/>
    <property type="match status" value="1"/>
</dbReference>
<dbReference type="InterPro" id="IPR005064">
    <property type="entry name" value="BUG"/>
</dbReference>
<dbReference type="AlphaFoldDB" id="W0PEZ1"/>
<evidence type="ECO:0000256" key="2">
    <source>
        <dbReference type="SAM" id="SignalP"/>
    </source>
</evidence>
<accession>W0PEZ1</accession>
<evidence type="ECO:0000256" key="1">
    <source>
        <dbReference type="ARBA" id="ARBA00006987"/>
    </source>
</evidence>
<gene>
    <name evidence="3" type="ORF">MIM_c20380</name>
</gene>
<dbReference type="eggNOG" id="COG3181">
    <property type="taxonomic scope" value="Bacteria"/>
</dbReference>
<dbReference type="Proteomes" id="UP000019095">
    <property type="component" value="Chromosome"/>
</dbReference>